<evidence type="ECO:0000313" key="4">
    <source>
        <dbReference type="EMBL" id="HIT84881.1"/>
    </source>
</evidence>
<dbReference type="Pfam" id="PF09588">
    <property type="entry name" value="YqaJ"/>
    <property type="match status" value="1"/>
</dbReference>
<gene>
    <name evidence="4" type="ORF">IAA60_03125</name>
</gene>
<dbReference type="NCBIfam" id="TIGR03033">
    <property type="entry name" value="phage_rel_nuc"/>
    <property type="match status" value="1"/>
</dbReference>
<protein>
    <submittedName>
        <fullName evidence="4">YqaJ viral recombinase family protein</fullName>
    </submittedName>
</protein>
<evidence type="ECO:0000256" key="1">
    <source>
        <dbReference type="ARBA" id="ARBA00022801"/>
    </source>
</evidence>
<dbReference type="Proteomes" id="UP000824165">
    <property type="component" value="Unassembled WGS sequence"/>
</dbReference>
<proteinExistence type="predicted"/>
<dbReference type="InterPro" id="IPR011604">
    <property type="entry name" value="PDDEXK-like_dom_sf"/>
</dbReference>
<name>A0A9D1H2G6_9FIRM</name>
<dbReference type="InterPro" id="IPR011335">
    <property type="entry name" value="Restrct_endonuc-II-like"/>
</dbReference>
<dbReference type="SUPFAM" id="SSF52980">
    <property type="entry name" value="Restriction endonuclease-like"/>
    <property type="match status" value="1"/>
</dbReference>
<reference evidence="4" key="1">
    <citation type="submission" date="2020-10" db="EMBL/GenBank/DDBJ databases">
        <authorList>
            <person name="Gilroy R."/>
        </authorList>
    </citation>
    <scope>NUCLEOTIDE SEQUENCE</scope>
    <source>
        <strain evidence="4">CHK181-108</strain>
    </source>
</reference>
<keyword evidence="1" id="KW-0378">Hydrolase</keyword>
<sequence>MAAPNILCDTAGMSNKRWLECRMHGPKGNIPYTVGGSDVAAIFGVSPWTTPLELWMIKKGRMKPTSKPNANQLEMGHMLEPIAAHFYAKKTGNTVTDDTYMYQHADYPYALADFDRRFTRASDGEPGILECKSCTYHKASDWANGAYPLYYEFQLRYYLAVADVNIGAFSAVWGNNPDNDLATPDIVRDKAKEDMIFERLEEWIWSLENDKPPTMADVAPKLALESLARIYGSGNAALPSIELPVKYEKQIRSIYELQGKIAECNDEIKKYNKEIEAHSVRIAELMKAHEHGVLETTSDKFLIDFVTKTSNRTDTSLLKKKYPTVYQDVIKKTESRKLKVSLQAV</sequence>
<evidence type="ECO:0000313" key="5">
    <source>
        <dbReference type="Proteomes" id="UP000824165"/>
    </source>
</evidence>
<feature type="coiled-coil region" evidence="2">
    <location>
        <begin position="254"/>
        <end position="288"/>
    </location>
</feature>
<comment type="caution">
    <text evidence="4">The sequence shown here is derived from an EMBL/GenBank/DDBJ whole genome shotgun (WGS) entry which is preliminary data.</text>
</comment>
<evidence type="ECO:0000259" key="3">
    <source>
        <dbReference type="Pfam" id="PF09588"/>
    </source>
</evidence>
<reference evidence="4" key="2">
    <citation type="journal article" date="2021" name="PeerJ">
        <title>Extensive microbial diversity within the chicken gut microbiome revealed by metagenomics and culture.</title>
        <authorList>
            <person name="Gilroy R."/>
            <person name="Ravi A."/>
            <person name="Getino M."/>
            <person name="Pursley I."/>
            <person name="Horton D.L."/>
            <person name="Alikhan N.F."/>
            <person name="Baker D."/>
            <person name="Gharbi K."/>
            <person name="Hall N."/>
            <person name="Watson M."/>
            <person name="Adriaenssens E.M."/>
            <person name="Foster-Nyarko E."/>
            <person name="Jarju S."/>
            <person name="Secka A."/>
            <person name="Antonio M."/>
            <person name="Oren A."/>
            <person name="Chaudhuri R.R."/>
            <person name="La Ragione R."/>
            <person name="Hildebrand F."/>
            <person name="Pallen M.J."/>
        </authorList>
    </citation>
    <scope>NUCLEOTIDE SEQUENCE</scope>
    <source>
        <strain evidence="4">CHK181-108</strain>
    </source>
</reference>
<feature type="domain" description="YqaJ viral recombinase" evidence="3">
    <location>
        <begin position="18"/>
        <end position="164"/>
    </location>
</feature>
<keyword evidence="2" id="KW-0175">Coiled coil</keyword>
<dbReference type="Gene3D" id="3.90.320.10">
    <property type="match status" value="1"/>
</dbReference>
<evidence type="ECO:0000256" key="2">
    <source>
        <dbReference type="SAM" id="Coils"/>
    </source>
</evidence>
<organism evidence="4 5">
    <name type="scientific">Candidatus Ornithomonoglobus intestinigallinarum</name>
    <dbReference type="NCBI Taxonomy" id="2840894"/>
    <lineage>
        <taxon>Bacteria</taxon>
        <taxon>Bacillati</taxon>
        <taxon>Bacillota</taxon>
        <taxon>Clostridia</taxon>
        <taxon>Candidatus Ornithomonoglobus</taxon>
    </lineage>
</organism>
<dbReference type="AlphaFoldDB" id="A0A9D1H2G6"/>
<dbReference type="InterPro" id="IPR017482">
    <property type="entry name" value="Lambda-type_endonuclease"/>
</dbReference>
<dbReference type="GO" id="GO:0016787">
    <property type="term" value="F:hydrolase activity"/>
    <property type="evidence" value="ECO:0007669"/>
    <property type="project" value="UniProtKB-KW"/>
</dbReference>
<dbReference type="InterPro" id="IPR019080">
    <property type="entry name" value="YqaJ_viral_recombinase"/>
</dbReference>
<dbReference type="EMBL" id="DVLU01000028">
    <property type="protein sequence ID" value="HIT84881.1"/>
    <property type="molecule type" value="Genomic_DNA"/>
</dbReference>
<accession>A0A9D1H2G6</accession>